<keyword evidence="1" id="KW-0812">Transmembrane</keyword>
<accession>A0ABQ3FZL6</accession>
<name>A0ABQ3FZL6_9BURK</name>
<dbReference type="Proteomes" id="UP000626210">
    <property type="component" value="Unassembled WGS sequence"/>
</dbReference>
<protein>
    <recommendedName>
        <fullName evidence="4">Integral membrane protein</fullName>
    </recommendedName>
</protein>
<keyword evidence="3" id="KW-1185">Reference proteome</keyword>
<keyword evidence="1" id="KW-1133">Transmembrane helix</keyword>
<gene>
    <name evidence="2" type="ORF">GCM10007320_19920</name>
</gene>
<evidence type="ECO:0000313" key="2">
    <source>
        <dbReference type="EMBL" id="GHC79007.1"/>
    </source>
</evidence>
<evidence type="ECO:0008006" key="4">
    <source>
        <dbReference type="Google" id="ProtNLM"/>
    </source>
</evidence>
<evidence type="ECO:0000313" key="3">
    <source>
        <dbReference type="Proteomes" id="UP000626210"/>
    </source>
</evidence>
<comment type="caution">
    <text evidence="2">The sequence shown here is derived from an EMBL/GenBank/DDBJ whole genome shotgun (WGS) entry which is preliminary data.</text>
</comment>
<reference evidence="3" key="1">
    <citation type="journal article" date="2019" name="Int. J. Syst. Evol. Microbiol.">
        <title>The Global Catalogue of Microorganisms (GCM) 10K type strain sequencing project: providing services to taxonomists for standard genome sequencing and annotation.</title>
        <authorList>
            <consortium name="The Broad Institute Genomics Platform"/>
            <consortium name="The Broad Institute Genome Sequencing Center for Infectious Disease"/>
            <person name="Wu L."/>
            <person name="Ma J."/>
        </authorList>
    </citation>
    <scope>NUCLEOTIDE SEQUENCE [LARGE SCALE GENOMIC DNA]</scope>
    <source>
        <strain evidence="3">KCTC 23314</strain>
    </source>
</reference>
<dbReference type="EMBL" id="BMYK01000004">
    <property type="protein sequence ID" value="GHC79007.1"/>
    <property type="molecule type" value="Genomic_DNA"/>
</dbReference>
<dbReference type="RefSeq" id="WP_189686775.1">
    <property type="nucleotide sequence ID" value="NZ_BMYK01000004.1"/>
</dbReference>
<proteinExistence type="predicted"/>
<feature type="transmembrane region" description="Helical" evidence="1">
    <location>
        <begin position="118"/>
        <end position="141"/>
    </location>
</feature>
<evidence type="ECO:0000256" key="1">
    <source>
        <dbReference type="SAM" id="Phobius"/>
    </source>
</evidence>
<sequence length="143" mass="14363">MHDLGTNALLFGGTLSAIAALAHVVCIVLGGPAYRLMGAGERMARAAEAGKTAPALVTAAIAGVLLVWAVYAFSGAGLAPSLPFTRPVLALVGAVYLARALAFPLLKPMFPDNSSTFWYLSSGICLVLGLSYAVGAAALGAGS</sequence>
<feature type="transmembrane region" description="Helical" evidence="1">
    <location>
        <begin position="55"/>
        <end position="76"/>
    </location>
</feature>
<organism evidence="2 3">
    <name type="scientific">Pseudorhodoferax aquiterrae</name>
    <dbReference type="NCBI Taxonomy" id="747304"/>
    <lineage>
        <taxon>Bacteria</taxon>
        <taxon>Pseudomonadati</taxon>
        <taxon>Pseudomonadota</taxon>
        <taxon>Betaproteobacteria</taxon>
        <taxon>Burkholderiales</taxon>
        <taxon>Comamonadaceae</taxon>
    </lineage>
</organism>
<feature type="transmembrane region" description="Helical" evidence="1">
    <location>
        <begin position="88"/>
        <end position="106"/>
    </location>
</feature>
<keyword evidence="1" id="KW-0472">Membrane</keyword>
<feature type="transmembrane region" description="Helical" evidence="1">
    <location>
        <begin position="12"/>
        <end position="34"/>
    </location>
</feature>